<feature type="domain" description="Glycosyl transferase family 1" evidence="2">
    <location>
        <begin position="178"/>
        <end position="335"/>
    </location>
</feature>
<dbReference type="GO" id="GO:1901135">
    <property type="term" value="P:carbohydrate derivative metabolic process"/>
    <property type="evidence" value="ECO:0007669"/>
    <property type="project" value="UniProtKB-ARBA"/>
</dbReference>
<dbReference type="InterPro" id="IPR001296">
    <property type="entry name" value="Glyco_trans_1"/>
</dbReference>
<evidence type="ECO:0000256" key="1">
    <source>
        <dbReference type="SAM" id="Phobius"/>
    </source>
</evidence>
<accession>A0AAN0XY81</accession>
<evidence type="ECO:0000259" key="2">
    <source>
        <dbReference type="Pfam" id="PF00534"/>
    </source>
</evidence>
<dbReference type="KEGG" id="vbr:A6E01_17535"/>
<reference evidence="3 4" key="1">
    <citation type="submission" date="2016-06" db="EMBL/GenBank/DDBJ databases">
        <title>Adaptive Radiation by Waves of Gene Transfer Leads to Fine-Scale Resource Partitioning in Marine Microbes.</title>
        <authorList>
            <person name="Hehemann J.-H."/>
            <person name="Arevalo P."/>
            <person name="Datta M.S."/>
            <person name="Yu X."/>
            <person name="Corzett C."/>
            <person name="Henschel A."/>
            <person name="Preheim S.P."/>
            <person name="Timberlake S."/>
            <person name="Alm E.J."/>
            <person name="Polz M.F."/>
        </authorList>
    </citation>
    <scope>NUCLEOTIDE SEQUENCE [LARGE SCALE GENOMIC DNA]</scope>
    <source>
        <strain evidence="3 4">FF50</strain>
    </source>
</reference>
<dbReference type="Gene3D" id="3.40.50.2000">
    <property type="entry name" value="Glycogen Phosphorylase B"/>
    <property type="match status" value="2"/>
</dbReference>
<dbReference type="EMBL" id="CP016178">
    <property type="protein sequence ID" value="ANO34977.1"/>
    <property type="molecule type" value="Genomic_DNA"/>
</dbReference>
<organism evidence="3 4">
    <name type="scientific">Vibrio breoganii</name>
    <dbReference type="NCBI Taxonomy" id="553239"/>
    <lineage>
        <taxon>Bacteria</taxon>
        <taxon>Pseudomonadati</taxon>
        <taxon>Pseudomonadota</taxon>
        <taxon>Gammaproteobacteria</taxon>
        <taxon>Vibrionales</taxon>
        <taxon>Vibrionaceae</taxon>
        <taxon>Vibrio</taxon>
    </lineage>
</organism>
<evidence type="ECO:0000313" key="4">
    <source>
        <dbReference type="Proteomes" id="UP000092018"/>
    </source>
</evidence>
<dbReference type="Pfam" id="PF00534">
    <property type="entry name" value="Glycos_transf_1"/>
    <property type="match status" value="1"/>
</dbReference>
<dbReference type="AlphaFoldDB" id="A0AAN0XY81"/>
<evidence type="ECO:0000313" key="3">
    <source>
        <dbReference type="EMBL" id="ANO34977.1"/>
    </source>
</evidence>
<keyword evidence="1" id="KW-0472">Membrane</keyword>
<keyword evidence="1" id="KW-0812">Transmembrane</keyword>
<name>A0AAN0XY81_9VIBR</name>
<keyword evidence="1" id="KW-1133">Transmembrane helix</keyword>
<sequence>MKPPRKRFVIVHNSLKTVWLFRKEYIKRLLSNGHVVVVISPEDDKHAYDRLLNMGVIMRCFDFESGFKKILSIYKMNRLIVSERNNGSTFICHFLITYIYTFLSFLAINQRLYLYVEGMGSFAIKHSLIRRFLTIIIRASGCNVLYCNKNDMSDLKVPGDVIGGIGIDLDKFQIKSINQVSKFQINMLYVGRLIGDKGVWDSIEVLSLLRKSGLNVKLTLVGETYPNNPSSLSDIDLRELKERFSDSICFAGFQKSTVEWYRLADVMVLPSIREGFPVSAMEASAMGLQTFGYKTAGMNEAVSESINGNLVELGDVSSLAQKISDYFHKSPEEKRVLKILCREHAEQNFCRKKISREFVKRLVKK</sequence>
<gene>
    <name evidence="3" type="ORF">A6E01_17535</name>
</gene>
<dbReference type="GO" id="GO:0016757">
    <property type="term" value="F:glycosyltransferase activity"/>
    <property type="evidence" value="ECO:0007669"/>
    <property type="project" value="InterPro"/>
</dbReference>
<dbReference type="Proteomes" id="UP000092018">
    <property type="component" value="Chromosome 2"/>
</dbReference>
<dbReference type="SUPFAM" id="SSF53756">
    <property type="entry name" value="UDP-Glycosyltransferase/glycogen phosphorylase"/>
    <property type="match status" value="1"/>
</dbReference>
<dbReference type="RefSeq" id="WP_065210863.1">
    <property type="nucleotide sequence ID" value="NZ_CP016178.1"/>
</dbReference>
<proteinExistence type="predicted"/>
<protein>
    <recommendedName>
        <fullName evidence="2">Glycosyl transferase family 1 domain-containing protein</fullName>
    </recommendedName>
</protein>
<dbReference type="PANTHER" id="PTHR12526">
    <property type="entry name" value="GLYCOSYLTRANSFERASE"/>
    <property type="match status" value="1"/>
</dbReference>
<feature type="transmembrane region" description="Helical" evidence="1">
    <location>
        <begin position="88"/>
        <end position="108"/>
    </location>
</feature>